<evidence type="ECO:0000313" key="2">
    <source>
        <dbReference type="EMBL" id="TLE14478.1"/>
    </source>
</evidence>
<protein>
    <recommendedName>
        <fullName evidence="1">Terminase large subunit ribonuclease H-like domain-containing protein</fullName>
    </recommendedName>
</protein>
<proteinExistence type="predicted"/>
<evidence type="ECO:0000259" key="1">
    <source>
        <dbReference type="Pfam" id="PF22530"/>
    </source>
</evidence>
<dbReference type="Gene3D" id="3.30.420.240">
    <property type="match status" value="1"/>
</dbReference>
<name>A0A4U8UHA5_9HELI</name>
<sequence length="550" mass="63390">MMFSKAELESFKESLKENINHQETLTRAEFIAWLQDKKQELKNQISSDVTLKSEQREQRKQRANKDFLYFAKTYFPHYFTLKGQSALHLDLAKTFEVIAQGNGGGAYAYAAPRANAKTTYVAQLFPLWCICFKFKTFIVEISDAVELVEGNLEAIKAELEGNANLAFDFPEACGISDSWKVGEFVTRNGVKLKAFGSGKRLRGVKFGALRPDLCILDDLENDTNVRSKEQRDKLESWLDSAVMNLGDVTHSMDVLYIGTILHYDSVLNRKLSLGFWHPKKFKSIIKFPNRMDLWDCFNTLYLRDSKVAEDFYKKHTKAMEKGAELLWGEALNLKKLMEIRAQNPRAFAKEQQNEPNIETQTFKPENFHFYERLPKKFDLITLFLDPACARKNSDFTALCVLGVFEEKTYVLEAVGGIFKTKEVTKKFLDLYKKYNPNKAALETNFGGDFLKDYIKKEALSKGINIHIKAITNTQNKEERIEKLEIPIEDGEILFHKSQTLLLEQLEQFPDGKNDDLPDALQGAYALLKFKKKNKRLIDYTLLKPKRSFRL</sequence>
<dbReference type="EMBL" id="JRPC02000024">
    <property type="protein sequence ID" value="TLE14478.1"/>
    <property type="molecule type" value="Genomic_DNA"/>
</dbReference>
<dbReference type="InterPro" id="IPR027417">
    <property type="entry name" value="P-loop_NTPase"/>
</dbReference>
<dbReference type="Gene3D" id="3.40.50.300">
    <property type="entry name" value="P-loop containing nucleotide triphosphate hydrolases"/>
    <property type="match status" value="1"/>
</dbReference>
<dbReference type="AlphaFoldDB" id="A0A4U8UHA5"/>
<feature type="domain" description="Terminase large subunit ribonuclease H-like" evidence="1">
    <location>
        <begin position="385"/>
        <end position="483"/>
    </location>
</feature>
<gene>
    <name evidence="2" type="ORF">LS72_008740</name>
</gene>
<accession>A0A4U8UHA5</accession>
<dbReference type="InterPro" id="IPR006517">
    <property type="entry name" value="Phage_terminase_lsu-like_C"/>
</dbReference>
<dbReference type="NCBIfam" id="TIGR01630">
    <property type="entry name" value="psiM2_ORF9"/>
    <property type="match status" value="1"/>
</dbReference>
<organism evidence="2 3">
    <name type="scientific">Helicobacter apodemus</name>
    <dbReference type="NCBI Taxonomy" id="135569"/>
    <lineage>
        <taxon>Bacteria</taxon>
        <taxon>Pseudomonadati</taxon>
        <taxon>Campylobacterota</taxon>
        <taxon>Epsilonproteobacteria</taxon>
        <taxon>Campylobacterales</taxon>
        <taxon>Helicobacteraceae</taxon>
        <taxon>Helicobacter</taxon>
    </lineage>
</organism>
<comment type="caution">
    <text evidence="2">The sequence shown here is derived from an EMBL/GenBank/DDBJ whole genome shotgun (WGS) entry which is preliminary data.</text>
</comment>
<dbReference type="InterPro" id="IPR054762">
    <property type="entry name" value="Gp19_RNaseH-like"/>
</dbReference>
<reference evidence="2 3" key="1">
    <citation type="journal article" date="2014" name="Genome Announc.">
        <title>Draft genome sequences of eight enterohepatic helicobacter species isolated from both laboratory and wild rodents.</title>
        <authorList>
            <person name="Sheh A."/>
            <person name="Shen Z."/>
            <person name="Fox J.G."/>
        </authorList>
    </citation>
    <scope>NUCLEOTIDE SEQUENCE [LARGE SCALE GENOMIC DNA]</scope>
    <source>
        <strain evidence="2 3">MIT-03-7007</strain>
    </source>
</reference>
<evidence type="ECO:0000313" key="3">
    <source>
        <dbReference type="Proteomes" id="UP000029920"/>
    </source>
</evidence>
<keyword evidence="3" id="KW-1185">Reference proteome</keyword>
<dbReference type="Pfam" id="PF22530">
    <property type="entry name" value="Terminase-T7_RNaseH-like"/>
    <property type="match status" value="1"/>
</dbReference>
<dbReference type="Proteomes" id="UP000029920">
    <property type="component" value="Unassembled WGS sequence"/>
</dbReference>